<evidence type="ECO:0000256" key="2">
    <source>
        <dbReference type="ARBA" id="ARBA00022448"/>
    </source>
</evidence>
<keyword evidence="3 4" id="KW-0732">Signal</keyword>
<dbReference type="Gene3D" id="3.40.190.10">
    <property type="entry name" value="Periplasmic binding protein-like II"/>
    <property type="match status" value="1"/>
</dbReference>
<dbReference type="Proteomes" id="UP001597180">
    <property type="component" value="Unassembled WGS sequence"/>
</dbReference>
<keyword evidence="6" id="KW-1185">Reference proteome</keyword>
<dbReference type="PROSITE" id="PS01037">
    <property type="entry name" value="SBP_BACTERIAL_1"/>
    <property type="match status" value="1"/>
</dbReference>
<comment type="similarity">
    <text evidence="1">Belongs to the bacterial solute-binding protein 1 family.</text>
</comment>
<dbReference type="PANTHER" id="PTHR43649:SF12">
    <property type="entry name" value="DIACETYLCHITOBIOSE BINDING PROTEIN DASA"/>
    <property type="match status" value="1"/>
</dbReference>
<evidence type="ECO:0000256" key="4">
    <source>
        <dbReference type="SAM" id="SignalP"/>
    </source>
</evidence>
<dbReference type="InterPro" id="IPR006061">
    <property type="entry name" value="SBP_1_CS"/>
</dbReference>
<accession>A0ABW3V0J4</accession>
<dbReference type="PROSITE" id="PS51257">
    <property type="entry name" value="PROKAR_LIPOPROTEIN"/>
    <property type="match status" value="1"/>
</dbReference>
<dbReference type="RefSeq" id="WP_345594163.1">
    <property type="nucleotide sequence ID" value="NZ_BAABJG010000052.1"/>
</dbReference>
<evidence type="ECO:0000313" key="5">
    <source>
        <dbReference type="EMBL" id="MFD1225364.1"/>
    </source>
</evidence>
<protein>
    <submittedName>
        <fullName evidence="5">ABC transporter substrate-binding protein</fullName>
    </submittedName>
</protein>
<keyword evidence="2" id="KW-0813">Transport</keyword>
<name>A0ABW3V0J4_9BACL</name>
<organism evidence="5 6">
    <name type="scientific">Paenibacillus vulneris</name>
    <dbReference type="NCBI Taxonomy" id="1133364"/>
    <lineage>
        <taxon>Bacteria</taxon>
        <taxon>Bacillati</taxon>
        <taxon>Bacillota</taxon>
        <taxon>Bacilli</taxon>
        <taxon>Bacillales</taxon>
        <taxon>Paenibacillaceae</taxon>
        <taxon>Paenibacillus</taxon>
    </lineage>
</organism>
<dbReference type="SUPFAM" id="SSF53850">
    <property type="entry name" value="Periplasmic binding protein-like II"/>
    <property type="match status" value="1"/>
</dbReference>
<comment type="caution">
    <text evidence="5">The sequence shown here is derived from an EMBL/GenBank/DDBJ whole genome shotgun (WGS) entry which is preliminary data.</text>
</comment>
<evidence type="ECO:0000256" key="1">
    <source>
        <dbReference type="ARBA" id="ARBA00008520"/>
    </source>
</evidence>
<dbReference type="PANTHER" id="PTHR43649">
    <property type="entry name" value="ARABINOSE-BINDING PROTEIN-RELATED"/>
    <property type="match status" value="1"/>
</dbReference>
<dbReference type="InterPro" id="IPR050490">
    <property type="entry name" value="Bact_solute-bd_prot1"/>
</dbReference>
<evidence type="ECO:0000313" key="6">
    <source>
        <dbReference type="Proteomes" id="UP001597180"/>
    </source>
</evidence>
<dbReference type="InterPro" id="IPR006059">
    <property type="entry name" value="SBP"/>
</dbReference>
<feature type="chain" id="PRO_5046243610" evidence="4">
    <location>
        <begin position="21"/>
        <end position="442"/>
    </location>
</feature>
<dbReference type="EMBL" id="JBHTLU010000058">
    <property type="protein sequence ID" value="MFD1225364.1"/>
    <property type="molecule type" value="Genomic_DNA"/>
</dbReference>
<feature type="signal peptide" evidence="4">
    <location>
        <begin position="1"/>
        <end position="20"/>
    </location>
</feature>
<reference evidence="6" key="1">
    <citation type="journal article" date="2019" name="Int. J. Syst. Evol. Microbiol.">
        <title>The Global Catalogue of Microorganisms (GCM) 10K type strain sequencing project: providing services to taxonomists for standard genome sequencing and annotation.</title>
        <authorList>
            <consortium name="The Broad Institute Genomics Platform"/>
            <consortium name="The Broad Institute Genome Sequencing Center for Infectious Disease"/>
            <person name="Wu L."/>
            <person name="Ma J."/>
        </authorList>
    </citation>
    <scope>NUCLEOTIDE SEQUENCE [LARGE SCALE GENOMIC DNA]</scope>
    <source>
        <strain evidence="6">CCUG 53270</strain>
    </source>
</reference>
<sequence length="442" mass="48669">MNRKKTGSTMLTFTIAAALATGCSNSEKTGQESNVSLSEGDSKPVELVIHSDSGDSVESFDERFGNAIRSKFPNYTITYIKTGKGTSKSELFAANQPIDMNFDSIGYFMNSMVKNDLQYDMSELIKKENIDLNQLDPVAVNGMKQLSGGGLWGIPVTNLNVVLFYNKDLFDKFGVPYPKDGLTWDEAAELSKQLTRNENGQQIVGLYGETGHVLRTNQYSLGTVDPKTLKATFSTNELWNKLLEAIYVKPASNAGYKEFMMNVRSGNLPTKDNFVKDRNLAMYVGLTSTVFTSASAMEGMNWDIATLPVFKDMPGTGSQPYPVYFSVTKTSKNKEAAIKVIKYLVSEEFQLAISKKGEVPVLTSDTVKKAFAQGSPFKDKNWSAVFAHKPAAIPLKSPYDGTPENEVKALLPKVVLGETDMNTALRTIDENSNKKIEAEQAK</sequence>
<dbReference type="Pfam" id="PF01547">
    <property type="entry name" value="SBP_bac_1"/>
    <property type="match status" value="1"/>
</dbReference>
<evidence type="ECO:0000256" key="3">
    <source>
        <dbReference type="ARBA" id="ARBA00022729"/>
    </source>
</evidence>
<proteinExistence type="inferred from homology"/>
<gene>
    <name evidence="5" type="ORF">ACFQ4B_35310</name>
</gene>